<dbReference type="AlphaFoldDB" id="A0A5C5V2M0"/>
<dbReference type="NCBIfam" id="TIGR04294">
    <property type="entry name" value="pre_pil_HX9DG"/>
    <property type="match status" value="1"/>
</dbReference>
<sequence length="328" mass="35949">MTIVGRSSGKTAGFTLVELLVVIAIIGVLISLLLPAVQQARESARRTHCSNNLKQLGLAAHNFESTYGHLVWGARDGLLTDLTTECCTALTVEGWTWSFHFLPFIEQQHLYDLADYDDPAGTQDIVAQNFVEGFFCPTRRAPTPYGSGSAYRCDYAGNAGERTQGNVRNSSNLGEHGVIRHRNNTKGELTIERIRDGSSNTIMFAEKALHPEAYGTEGGDNERWNNSGWDEDNIRFGSHVDSSDNVTPLPPIADRDAPNPNDSWNFGKASLGYNGTYGEWQPYFGSSHSAGINAVLADGSVRFIPFTIDGTAFQNACLADDKQTFSWD</sequence>
<protein>
    <recommendedName>
        <fullName evidence="2">DUF1559 domain-containing protein</fullName>
    </recommendedName>
</protein>
<dbReference type="Pfam" id="PF07596">
    <property type="entry name" value="SBP_bac_10"/>
    <property type="match status" value="1"/>
</dbReference>
<dbReference type="NCBIfam" id="TIGR02532">
    <property type="entry name" value="IV_pilin_GFxxxE"/>
    <property type="match status" value="1"/>
</dbReference>
<evidence type="ECO:0000256" key="1">
    <source>
        <dbReference type="SAM" id="Phobius"/>
    </source>
</evidence>
<keyword evidence="1" id="KW-1133">Transmembrane helix</keyword>
<keyword evidence="4" id="KW-1185">Reference proteome</keyword>
<proteinExistence type="predicted"/>
<dbReference type="RefSeq" id="WP_222434864.1">
    <property type="nucleotide sequence ID" value="NZ_SJPF01000003.1"/>
</dbReference>
<dbReference type="EMBL" id="SJPF01000003">
    <property type="protein sequence ID" value="TWT32738.1"/>
    <property type="molecule type" value="Genomic_DNA"/>
</dbReference>
<feature type="domain" description="DUF1559" evidence="2">
    <location>
        <begin position="38"/>
        <end position="309"/>
    </location>
</feature>
<name>A0A5C5V2M0_9BACT</name>
<evidence type="ECO:0000259" key="2">
    <source>
        <dbReference type="Pfam" id="PF07596"/>
    </source>
</evidence>
<dbReference type="PANTHER" id="PTHR30093:SF2">
    <property type="entry name" value="TYPE II SECRETION SYSTEM PROTEIN H"/>
    <property type="match status" value="1"/>
</dbReference>
<dbReference type="SUPFAM" id="SSF54523">
    <property type="entry name" value="Pili subunits"/>
    <property type="match status" value="1"/>
</dbReference>
<reference evidence="3 4" key="1">
    <citation type="submission" date="2019-02" db="EMBL/GenBank/DDBJ databases">
        <title>Deep-cultivation of Planctomycetes and their phenomic and genomic characterization uncovers novel biology.</title>
        <authorList>
            <person name="Wiegand S."/>
            <person name="Jogler M."/>
            <person name="Boedeker C."/>
            <person name="Pinto D."/>
            <person name="Vollmers J."/>
            <person name="Rivas-Marin E."/>
            <person name="Kohn T."/>
            <person name="Peeters S.H."/>
            <person name="Heuer A."/>
            <person name="Rast P."/>
            <person name="Oberbeckmann S."/>
            <person name="Bunk B."/>
            <person name="Jeske O."/>
            <person name="Meyerdierks A."/>
            <person name="Storesund J.E."/>
            <person name="Kallscheuer N."/>
            <person name="Luecker S."/>
            <person name="Lage O.M."/>
            <person name="Pohl T."/>
            <person name="Merkel B.J."/>
            <person name="Hornburger P."/>
            <person name="Mueller R.-W."/>
            <person name="Bruemmer F."/>
            <person name="Labrenz M."/>
            <person name="Spormann A.M."/>
            <person name="Op Den Camp H."/>
            <person name="Overmann J."/>
            <person name="Amann R."/>
            <person name="Jetten M.S.M."/>
            <person name="Mascher T."/>
            <person name="Medema M.H."/>
            <person name="Devos D.P."/>
            <person name="Kaster A.-K."/>
            <person name="Ovreas L."/>
            <person name="Rohde M."/>
            <person name="Galperin M.Y."/>
            <person name="Jogler C."/>
        </authorList>
    </citation>
    <scope>NUCLEOTIDE SEQUENCE [LARGE SCALE GENOMIC DNA]</scope>
    <source>
        <strain evidence="3 4">Enr8</strain>
    </source>
</reference>
<dbReference type="Gene3D" id="3.30.700.10">
    <property type="entry name" value="Glycoprotein, Type 4 Pilin"/>
    <property type="match status" value="1"/>
</dbReference>
<organism evidence="3 4">
    <name type="scientific">Blastopirellula retiformator</name>
    <dbReference type="NCBI Taxonomy" id="2527970"/>
    <lineage>
        <taxon>Bacteria</taxon>
        <taxon>Pseudomonadati</taxon>
        <taxon>Planctomycetota</taxon>
        <taxon>Planctomycetia</taxon>
        <taxon>Pirellulales</taxon>
        <taxon>Pirellulaceae</taxon>
        <taxon>Blastopirellula</taxon>
    </lineage>
</organism>
<accession>A0A5C5V2M0</accession>
<dbReference type="PROSITE" id="PS00409">
    <property type="entry name" value="PROKAR_NTER_METHYL"/>
    <property type="match status" value="1"/>
</dbReference>
<dbReference type="Proteomes" id="UP000318878">
    <property type="component" value="Unassembled WGS sequence"/>
</dbReference>
<keyword evidence="1" id="KW-0812">Transmembrane</keyword>
<dbReference type="InterPro" id="IPR045584">
    <property type="entry name" value="Pilin-like"/>
</dbReference>
<comment type="caution">
    <text evidence="3">The sequence shown here is derived from an EMBL/GenBank/DDBJ whole genome shotgun (WGS) entry which is preliminary data.</text>
</comment>
<dbReference type="InterPro" id="IPR012902">
    <property type="entry name" value="N_methyl_site"/>
</dbReference>
<dbReference type="InterPro" id="IPR011453">
    <property type="entry name" value="DUF1559"/>
</dbReference>
<dbReference type="Pfam" id="PF07963">
    <property type="entry name" value="N_methyl"/>
    <property type="match status" value="1"/>
</dbReference>
<evidence type="ECO:0000313" key="4">
    <source>
        <dbReference type="Proteomes" id="UP000318878"/>
    </source>
</evidence>
<dbReference type="PANTHER" id="PTHR30093">
    <property type="entry name" value="GENERAL SECRETION PATHWAY PROTEIN G"/>
    <property type="match status" value="1"/>
</dbReference>
<feature type="transmembrane region" description="Helical" evidence="1">
    <location>
        <begin position="12"/>
        <end position="37"/>
    </location>
</feature>
<keyword evidence="1" id="KW-0472">Membrane</keyword>
<gene>
    <name evidence="3" type="ORF">Enr8_25440</name>
</gene>
<dbReference type="InterPro" id="IPR027558">
    <property type="entry name" value="Pre_pil_HX9DG_C"/>
</dbReference>
<evidence type="ECO:0000313" key="3">
    <source>
        <dbReference type="EMBL" id="TWT32738.1"/>
    </source>
</evidence>